<dbReference type="EMBL" id="CAJOBH010054591">
    <property type="protein sequence ID" value="CAF4395356.1"/>
    <property type="molecule type" value="Genomic_DNA"/>
</dbReference>
<organism evidence="1 3">
    <name type="scientific">Rotaria magnacalcarata</name>
    <dbReference type="NCBI Taxonomy" id="392030"/>
    <lineage>
        <taxon>Eukaryota</taxon>
        <taxon>Metazoa</taxon>
        <taxon>Spiralia</taxon>
        <taxon>Gnathifera</taxon>
        <taxon>Rotifera</taxon>
        <taxon>Eurotatoria</taxon>
        <taxon>Bdelloidea</taxon>
        <taxon>Philodinida</taxon>
        <taxon>Philodinidae</taxon>
        <taxon>Rotaria</taxon>
    </lineage>
</organism>
<evidence type="ECO:0000313" key="2">
    <source>
        <dbReference type="EMBL" id="CAF4960249.1"/>
    </source>
</evidence>
<dbReference type="EMBL" id="CAJOBJ010193055">
    <property type="protein sequence ID" value="CAF4960249.1"/>
    <property type="molecule type" value="Genomic_DNA"/>
</dbReference>
<evidence type="ECO:0000313" key="3">
    <source>
        <dbReference type="Proteomes" id="UP000681967"/>
    </source>
</evidence>
<evidence type="ECO:0000313" key="1">
    <source>
        <dbReference type="EMBL" id="CAF4395356.1"/>
    </source>
</evidence>
<name>A0A8S2VWZ6_9BILA</name>
<comment type="caution">
    <text evidence="1">The sequence shown here is derived from an EMBL/GenBank/DDBJ whole genome shotgun (WGS) entry which is preliminary data.</text>
</comment>
<gene>
    <name evidence="1" type="ORF">BYL167_LOCUS31302</name>
    <name evidence="2" type="ORF">GIL414_LOCUS54811</name>
</gene>
<feature type="non-terminal residue" evidence="1">
    <location>
        <position position="1"/>
    </location>
</feature>
<proteinExistence type="predicted"/>
<protein>
    <submittedName>
        <fullName evidence="1">Uncharacterized protein</fullName>
    </submittedName>
</protein>
<reference evidence="1" key="1">
    <citation type="submission" date="2021-02" db="EMBL/GenBank/DDBJ databases">
        <authorList>
            <person name="Nowell W R."/>
        </authorList>
    </citation>
    <scope>NUCLEOTIDE SEQUENCE</scope>
</reference>
<dbReference type="AlphaFoldDB" id="A0A8S2VWZ6"/>
<accession>A0A8S2VWZ6</accession>
<dbReference type="Proteomes" id="UP000681720">
    <property type="component" value="Unassembled WGS sequence"/>
</dbReference>
<sequence length="35" mass="4087">MLSEEWDDSNLDEDVKLERRLILQDNPIATESVIV</sequence>
<dbReference type="Proteomes" id="UP000681967">
    <property type="component" value="Unassembled WGS sequence"/>
</dbReference>